<keyword evidence="3" id="KW-0436">Ligase</keyword>
<feature type="active site" description="Proton donor" evidence="2">
    <location>
        <position position="40"/>
    </location>
</feature>
<keyword evidence="1 2" id="KW-0378">Hydrolase</keyword>
<dbReference type="EC" id="3.1.4.58" evidence="2"/>
<dbReference type="HAMAP" id="MF_01940">
    <property type="entry name" value="RNA_CPDase"/>
    <property type="match status" value="1"/>
</dbReference>
<dbReference type="GO" id="GO:0008664">
    <property type="term" value="F:RNA 2',3'-cyclic 3'-phosphodiesterase activity"/>
    <property type="evidence" value="ECO:0007669"/>
    <property type="project" value="UniProtKB-EC"/>
</dbReference>
<reference evidence="3 4" key="1">
    <citation type="journal article" date="2016" name="Nat. Commun.">
        <title>Thousands of microbial genomes shed light on interconnected biogeochemical processes in an aquifer system.</title>
        <authorList>
            <person name="Anantharaman K."/>
            <person name="Brown C.T."/>
            <person name="Hug L.A."/>
            <person name="Sharon I."/>
            <person name="Castelle C.J."/>
            <person name="Probst A.J."/>
            <person name="Thomas B.C."/>
            <person name="Singh A."/>
            <person name="Wilkins M.J."/>
            <person name="Karaoz U."/>
            <person name="Brodie E.L."/>
            <person name="Williams K.H."/>
            <person name="Hubbard S.S."/>
            <person name="Banfield J.F."/>
        </authorList>
    </citation>
    <scope>NUCLEOTIDE SEQUENCE [LARGE SCALE GENOMIC DNA]</scope>
</reference>
<dbReference type="GO" id="GO:0016874">
    <property type="term" value="F:ligase activity"/>
    <property type="evidence" value="ECO:0007669"/>
    <property type="project" value="UniProtKB-KW"/>
</dbReference>
<feature type="short sequence motif" description="HXTX 1" evidence="2">
    <location>
        <begin position="40"/>
        <end position="43"/>
    </location>
</feature>
<dbReference type="NCBIfam" id="TIGR02258">
    <property type="entry name" value="2_5_ligase"/>
    <property type="match status" value="1"/>
</dbReference>
<evidence type="ECO:0000313" key="3">
    <source>
        <dbReference type="EMBL" id="OGE65834.1"/>
    </source>
</evidence>
<dbReference type="SUPFAM" id="SSF55144">
    <property type="entry name" value="LigT-like"/>
    <property type="match status" value="1"/>
</dbReference>
<dbReference type="AlphaFoldDB" id="A0A1F5MKD1"/>
<accession>A0A1F5MKD1</accession>
<dbReference type="Proteomes" id="UP000178017">
    <property type="component" value="Unassembled WGS sequence"/>
</dbReference>
<organism evidence="3 4">
    <name type="scientific">Candidatus Daviesbacteria bacterium RIFCSPLOWO2_01_FULL_40_24</name>
    <dbReference type="NCBI Taxonomy" id="1797787"/>
    <lineage>
        <taxon>Bacteria</taxon>
        <taxon>Candidatus Daviesiibacteriota</taxon>
    </lineage>
</organism>
<dbReference type="Pfam" id="PF13563">
    <property type="entry name" value="2_5_RNA_ligase2"/>
    <property type="match status" value="1"/>
</dbReference>
<comment type="function">
    <text evidence="2">Hydrolyzes RNA 2',3'-cyclic phosphodiester to an RNA 2'-phosphomonoester.</text>
</comment>
<evidence type="ECO:0000256" key="2">
    <source>
        <dbReference type="HAMAP-Rule" id="MF_01940"/>
    </source>
</evidence>
<dbReference type="PANTHER" id="PTHR35561:SF1">
    <property type="entry name" value="RNA 2',3'-CYCLIC PHOSPHODIESTERASE"/>
    <property type="match status" value="1"/>
</dbReference>
<evidence type="ECO:0000256" key="1">
    <source>
        <dbReference type="ARBA" id="ARBA00022801"/>
    </source>
</evidence>
<dbReference type="Gene3D" id="3.90.1140.10">
    <property type="entry name" value="Cyclic phosphodiesterase"/>
    <property type="match status" value="1"/>
</dbReference>
<dbReference type="EMBL" id="MFDO01000005">
    <property type="protein sequence ID" value="OGE65834.1"/>
    <property type="molecule type" value="Genomic_DNA"/>
</dbReference>
<dbReference type="InterPro" id="IPR004175">
    <property type="entry name" value="RNA_CPDase"/>
</dbReference>
<dbReference type="InterPro" id="IPR009097">
    <property type="entry name" value="Cyclic_Pdiesterase"/>
</dbReference>
<dbReference type="GO" id="GO:0004113">
    <property type="term" value="F:2',3'-cyclic-nucleotide 3'-phosphodiesterase activity"/>
    <property type="evidence" value="ECO:0007669"/>
    <property type="project" value="InterPro"/>
</dbReference>
<protein>
    <recommendedName>
        <fullName evidence="2">RNA 2',3'-cyclic phosphodiesterase</fullName>
        <shortName evidence="2">RNA 2',3'-CPDase</shortName>
        <ecNumber evidence="2">3.1.4.58</ecNumber>
    </recommendedName>
</protein>
<comment type="similarity">
    <text evidence="2">Belongs to the 2H phosphoesterase superfamily. ThpR family.</text>
</comment>
<proteinExistence type="inferred from homology"/>
<gene>
    <name evidence="3" type="ORF">A3B49_03480</name>
</gene>
<name>A0A1F5MKD1_9BACT</name>
<dbReference type="PANTHER" id="PTHR35561">
    <property type="entry name" value="RNA 2',3'-CYCLIC PHOSPHODIESTERASE"/>
    <property type="match status" value="1"/>
</dbReference>
<comment type="caution">
    <text evidence="2">Lacks conserved residue(s) required for the propagation of feature annotation.</text>
</comment>
<feature type="active site" description="Proton acceptor" evidence="2">
    <location>
        <position position="127"/>
    </location>
</feature>
<sequence>MRFFIALDLPAESRQEIESVQQQLKQLLPHLRLTDPNKLHLTISFIGEQADGLRPGLIKLISKATDNLPPFEITPAYLDGFPNLHYPHTIWLGVKGEVDKIILLTERVRDELFKLNIEVDERRFVPHIAIAKTNDLQIDTHTEAKLQALMQDKQFMPIKVSSVKLFESIPDHDFHRHNTLAEVELI</sequence>
<evidence type="ECO:0000313" key="4">
    <source>
        <dbReference type="Proteomes" id="UP000178017"/>
    </source>
</evidence>
<comment type="caution">
    <text evidence="3">The sequence shown here is derived from an EMBL/GenBank/DDBJ whole genome shotgun (WGS) entry which is preliminary data.</text>
</comment>
<comment type="catalytic activity">
    <reaction evidence="2">
        <text>a 3'-end 2',3'-cyclophospho-ribonucleotide-RNA + H2O = a 3'-end 2'-phospho-ribonucleotide-RNA + H(+)</text>
        <dbReference type="Rhea" id="RHEA:11828"/>
        <dbReference type="Rhea" id="RHEA-COMP:10464"/>
        <dbReference type="Rhea" id="RHEA-COMP:17353"/>
        <dbReference type="ChEBI" id="CHEBI:15377"/>
        <dbReference type="ChEBI" id="CHEBI:15378"/>
        <dbReference type="ChEBI" id="CHEBI:83064"/>
        <dbReference type="ChEBI" id="CHEBI:173113"/>
        <dbReference type="EC" id="3.1.4.58"/>
    </reaction>
</comment>